<dbReference type="RefSeq" id="WP_319925433.1">
    <property type="nucleotide sequence ID" value="NZ_VCDP01000017.1"/>
</dbReference>
<feature type="transmembrane region" description="Helical" evidence="2">
    <location>
        <begin position="92"/>
        <end position="113"/>
    </location>
</feature>
<dbReference type="EMBL" id="VCDP01000017">
    <property type="protein sequence ID" value="MDX7998696.1"/>
    <property type="molecule type" value="Genomic_DNA"/>
</dbReference>
<feature type="region of interest" description="Disordered" evidence="1">
    <location>
        <begin position="208"/>
        <end position="229"/>
    </location>
</feature>
<sequence length="229" mass="27087">MRIKEFIFDTGLKKLFDKGKELEGKIKNNDPVLENIILDVRSYKEYFCYPGQYKIRLIISFIAIVYMFFFSGLAAALPALLIQNPSNEIKAIFFISILVVAGFITLSQVVFTLKGYYYGSVIQYYLNYFVFLFSLLVICIGKLTNISFAYFFFMALCCIVIKKILNSHYYTDFILSSMHYRIALIFENRELNKLKGFNRKQLREYSRMMKSEKRKKIRSDKRERQSMDK</sequence>
<organism evidence="3 4">
    <name type="scientific">Xenorhabdus littoralis</name>
    <dbReference type="NCBI Taxonomy" id="2582835"/>
    <lineage>
        <taxon>Bacteria</taxon>
        <taxon>Pseudomonadati</taxon>
        <taxon>Pseudomonadota</taxon>
        <taxon>Gammaproteobacteria</taxon>
        <taxon>Enterobacterales</taxon>
        <taxon>Morganellaceae</taxon>
        <taxon>Xenorhabdus</taxon>
    </lineage>
</organism>
<proteinExistence type="predicted"/>
<comment type="caution">
    <text evidence="3">The sequence shown here is derived from an EMBL/GenBank/DDBJ whole genome shotgun (WGS) entry which is preliminary data.</text>
</comment>
<feature type="transmembrane region" description="Helical" evidence="2">
    <location>
        <begin position="149"/>
        <end position="165"/>
    </location>
</feature>
<accession>A0ABU4SJ65</accession>
<dbReference type="Proteomes" id="UP001271640">
    <property type="component" value="Unassembled WGS sequence"/>
</dbReference>
<feature type="compositionally biased region" description="Basic and acidic residues" evidence="1">
    <location>
        <begin position="220"/>
        <end position="229"/>
    </location>
</feature>
<evidence type="ECO:0000256" key="2">
    <source>
        <dbReference type="SAM" id="Phobius"/>
    </source>
</evidence>
<keyword evidence="4" id="KW-1185">Reference proteome</keyword>
<gene>
    <name evidence="3" type="ORF">FE394_05695</name>
</gene>
<reference evidence="4" key="1">
    <citation type="journal article" date="2024" name="Toxins">
        <title>Genome Sequence Analysis of Native Xenorhabdus Strains Isolated from Entomopathogenic Nematodes in Argentina.</title>
        <authorList>
            <person name="Palma L."/>
            <person name="Frizzo L."/>
            <person name="Kaiser S."/>
            <person name="Berry C."/>
            <person name="Caballero P."/>
            <person name="Bode H.B."/>
            <person name="Del Valle E.E."/>
        </authorList>
    </citation>
    <scope>NUCLEOTIDE SEQUENCE [LARGE SCALE GENOMIC DNA]</scope>
    <source>
        <strain evidence="4">Reich</strain>
    </source>
</reference>
<keyword evidence="2" id="KW-0472">Membrane</keyword>
<feature type="transmembrane region" description="Helical" evidence="2">
    <location>
        <begin position="57"/>
        <end position="80"/>
    </location>
</feature>
<protein>
    <submittedName>
        <fullName evidence="3">Uncharacterized protein</fullName>
    </submittedName>
</protein>
<keyword evidence="2" id="KW-0812">Transmembrane</keyword>
<feature type="transmembrane region" description="Helical" evidence="2">
    <location>
        <begin position="125"/>
        <end position="143"/>
    </location>
</feature>
<evidence type="ECO:0000256" key="1">
    <source>
        <dbReference type="SAM" id="MobiDB-lite"/>
    </source>
</evidence>
<name>A0ABU4SJ65_9GAMM</name>
<evidence type="ECO:0000313" key="4">
    <source>
        <dbReference type="Proteomes" id="UP001271640"/>
    </source>
</evidence>
<evidence type="ECO:0000313" key="3">
    <source>
        <dbReference type="EMBL" id="MDX7998696.1"/>
    </source>
</evidence>
<keyword evidence="2" id="KW-1133">Transmembrane helix</keyword>